<dbReference type="InterPro" id="IPR038573">
    <property type="entry name" value="BrnT_sf"/>
</dbReference>
<evidence type="ECO:0008006" key="3">
    <source>
        <dbReference type="Google" id="ProtNLM"/>
    </source>
</evidence>
<sequence>MYTYFMKFEWNPEKNEKLKKERNVSFEHIIFHLSEGDLWKTADHPNQEDYPGQKIYFVIVDEYIYLVPHVIDDEYIFLKTIIPSRKATKQYKQESGD</sequence>
<protein>
    <recommendedName>
        <fullName evidence="3">Toxin</fullName>
    </recommendedName>
</protein>
<evidence type="ECO:0000313" key="1">
    <source>
        <dbReference type="EMBL" id="VGO11688.1"/>
    </source>
</evidence>
<name>A0A6C2TVL3_PONDE</name>
<dbReference type="AlphaFoldDB" id="A0A6C2TVL3"/>
<dbReference type="EMBL" id="CAAHFG010000001">
    <property type="protein sequence ID" value="VGO11688.1"/>
    <property type="molecule type" value="Genomic_DNA"/>
</dbReference>
<accession>A0A6C2TVL3</accession>
<organism evidence="1 2">
    <name type="scientific">Pontiella desulfatans</name>
    <dbReference type="NCBI Taxonomy" id="2750659"/>
    <lineage>
        <taxon>Bacteria</taxon>
        <taxon>Pseudomonadati</taxon>
        <taxon>Kiritimatiellota</taxon>
        <taxon>Kiritimatiellia</taxon>
        <taxon>Kiritimatiellales</taxon>
        <taxon>Pontiellaceae</taxon>
        <taxon>Pontiella</taxon>
    </lineage>
</organism>
<proteinExistence type="predicted"/>
<reference evidence="1 2" key="1">
    <citation type="submission" date="2019-04" db="EMBL/GenBank/DDBJ databases">
        <authorList>
            <person name="Van Vliet M D."/>
        </authorList>
    </citation>
    <scope>NUCLEOTIDE SEQUENCE [LARGE SCALE GENOMIC DNA]</scope>
    <source>
        <strain evidence="1 2">F1</strain>
    </source>
</reference>
<keyword evidence="2" id="KW-1185">Reference proteome</keyword>
<gene>
    <name evidence="1" type="ORF">PDESU_00233</name>
</gene>
<dbReference type="Gene3D" id="3.10.450.530">
    <property type="entry name" value="Ribonuclease toxin, BrnT, of type II toxin-antitoxin system"/>
    <property type="match status" value="1"/>
</dbReference>
<evidence type="ECO:0000313" key="2">
    <source>
        <dbReference type="Proteomes" id="UP000366872"/>
    </source>
</evidence>
<dbReference type="Proteomes" id="UP000366872">
    <property type="component" value="Unassembled WGS sequence"/>
</dbReference>